<evidence type="ECO:0000313" key="2">
    <source>
        <dbReference type="Proteomes" id="UP000199220"/>
    </source>
</evidence>
<dbReference type="Gene3D" id="1.50.10.20">
    <property type="match status" value="1"/>
</dbReference>
<reference evidence="2" key="1">
    <citation type="submission" date="2016-10" db="EMBL/GenBank/DDBJ databases">
        <authorList>
            <person name="Varghese N."/>
            <person name="Submissions S."/>
        </authorList>
    </citation>
    <scope>NUCLEOTIDE SEQUENCE [LARGE SCALE GENOMIC DNA]</scope>
    <source>
        <strain evidence="2">DSM 21368</strain>
    </source>
</reference>
<proteinExistence type="predicted"/>
<gene>
    <name evidence="1" type="ORF">SAMN04488554_4022</name>
</gene>
<evidence type="ECO:0000313" key="1">
    <source>
        <dbReference type="EMBL" id="SEE97445.1"/>
    </source>
</evidence>
<dbReference type="AlphaFoldDB" id="A0A1H5N767"/>
<accession>A0A1H5N767</accession>
<sequence>MVPGTDHQVLDATMRRRSFLTLAGASAVAVAGSGYVQTLPAAADTHDGALGSWTSERIITSGTARSWTFDDDAGGWLVENGFAPVQTGDGVLRTTVTGSDPTLALDEIELHGPHARYIRVRMRVRPEDAEVSDPKLVVVFATRESEGLDELKTVALPVTADGELHEYQSDLTLNPLWRAGNVNQLRLRLDGVGEGAQVEIEELRFELQIYSDAHWFVEPLTEGETALEWRAGPPVRTELDGMHDRILRVRVRLTQPAPPAEPWPDPRLGLAFETAESPGFNGSKIIWLHVPPFDGEYHDIVVDLGAEHGLWRNGTVTRVQLRATTPPVGSSAWDFETVRIERMGSRLAVRALTLDAGALHQGDTLTLNSAVVNVGAQASTELGANLTLPADVTPSGETTRTVPPLQPFAEAHPLTWEAEAGGETPDVATLDVPDIGFRSGAVVPMAALPDSAAIDAWRGSRVFAHEDGNVVVLSNAAVQAIFVRSARGFTQLLFRARVGDTWQQVATSQPLSTLVVAGPGGAEVLPVVPDSVQFDVGSERVASFTGSVTDSGGTTWDVNLAFSLRVGRATDALEVTYQVTPDSDAELVSFQGPSLTAGEGSFGGSKSAALVPGVEWLIDDEHSSNTLDIFPRPPIGWGSDLRVVPHPLNVTIPLMAVAADGVVVGVQWDTTQEWDGEHRYPSAMFASPNWVAGQDNHVMALSLPTNDDLPPLAAHPGAPYAATAGRTLTATAHYTATVSDDVLSAVDTWHRLYGVPEPAEKPFSFTDELALIRDSYLTSYWVEASEDFHGVHGRGTNYNVLPAIALLVASHLSDDEEARALALECLDRYRRRVVAEKGPQGLSNADNVNVAGWMHTGAFYFGHLEEALPEWAQLAANLIDTQQDGGSWGFTQRNWHDPMLGPLDSPILGRSARNAAHLLRYARLVGDAEAEDAGLRGVEFVNRAQVPRAAQGWEVPLHAPDVLAAAYGVLACSEAYRLTGDEAYADRGRHWVRAALPFLYHWQHPDLPLLTYASQAVMGGSRYRNSWFMRPVQWNGLIHAHHLAEFADALTDPRGVEPFRLDWDLVGEGAGRVAEGLVVSAMHQQHLEGAARGGYPDNWYLIGNKPSRNLNLGSVRIANPLFMVGATGGGGRPIDAQTALLDDGVRVSTAADVRSATLTEQSLTAELGFFAGLTSQLLVTGLDAASGVSVDGTALAEVASLDEVDEGWKQLADGTVLVALRHQEVSTVVVQR</sequence>
<dbReference type="PROSITE" id="PS51318">
    <property type="entry name" value="TAT"/>
    <property type="match status" value="1"/>
</dbReference>
<dbReference type="SUPFAM" id="SSF81853">
    <property type="entry name" value="Family 10 polysaccharide lyase"/>
    <property type="match status" value="1"/>
</dbReference>
<dbReference type="InterPro" id="IPR006311">
    <property type="entry name" value="TAT_signal"/>
</dbReference>
<dbReference type="OrthoDB" id="9799036at2"/>
<protein>
    <submittedName>
        <fullName evidence="1">Uncharacterized protein</fullName>
    </submittedName>
</protein>
<dbReference type="RefSeq" id="WP_089775044.1">
    <property type="nucleotide sequence ID" value="NZ_FNTX01000002.1"/>
</dbReference>
<name>A0A1H5N767_9MICO</name>
<dbReference type="Proteomes" id="UP000199220">
    <property type="component" value="Unassembled WGS sequence"/>
</dbReference>
<dbReference type="EMBL" id="FNTX01000002">
    <property type="protein sequence ID" value="SEE97445.1"/>
    <property type="molecule type" value="Genomic_DNA"/>
</dbReference>
<organism evidence="1 2">
    <name type="scientific">Ruania alba</name>
    <dbReference type="NCBI Taxonomy" id="648782"/>
    <lineage>
        <taxon>Bacteria</taxon>
        <taxon>Bacillati</taxon>
        <taxon>Actinomycetota</taxon>
        <taxon>Actinomycetes</taxon>
        <taxon>Micrococcales</taxon>
        <taxon>Ruaniaceae</taxon>
        <taxon>Ruania</taxon>
    </lineage>
</organism>
<keyword evidence="2" id="KW-1185">Reference proteome</keyword>